<dbReference type="Gene3D" id="3.30.460.10">
    <property type="entry name" value="Beta Polymerase, domain 2"/>
    <property type="match status" value="1"/>
</dbReference>
<dbReference type="PANTHER" id="PTHR12271">
    <property type="entry name" value="POLY A POLYMERASE CID PAP -RELATED"/>
    <property type="match status" value="1"/>
</dbReference>
<evidence type="ECO:0008006" key="11">
    <source>
        <dbReference type="Google" id="ProtNLM"/>
    </source>
</evidence>
<accession>A0AAV2H083</accession>
<sequence>MSKRKFYCEPCDQTFQAEHDFQTHCKSKKHIASAKVAAEKEASSRSVYVRGFQKCPVNKCQKLLESYFSRFGKVKKAKLRGKTGSQFAIVEFEEFSSVAKCLNVRQHRSDSTTLAVRQSVYHPPRSEQMRLIHQQNEQEEKEKKDETFRFIMSLIISSDNLLDQMIKLSESLKLPPGDLLSRAQICTDLSKLFAPYFENCSVHQFGSSINSFGTAGCDLDLYLNIHNQAITSHSNIKKLPLPFHEDHKAIKVGSPPLTQDQQRDIAIDDLIKQVMKILNSRSHIYGETLIIPSHRCPIVKFLHRPTGIKCDLSLNNRKALYNSLLLRLYGSEPRVHTLVSTVRLWAKFHELAGEVGKGHILTSYALTLLVLFYVMTRQPQIVPKVCDVEKSVSGAYKELVDEWECISLPLNAVLPQSDNTENVVDLLKGFFNFYANKVNWDSDALIMWDNTVSTRASISLDPFYTSCRTGCMTLLDPFVLTHNVLGNINEKVKAIFIKEVKRAAELISQWSDCATIPKEEPWGVAELFLPSPDPKEKMKSPADTGAKGRPAAKQREHVTKVDGEQANGDFIITLQPPRTLGSPMLLEESEFHSEDSSKRWWHLAHAMVIDVLKKVFMTDVVALAAVYQNPAAVTPECSGIQSFANSNMKVDAQEGIMEACGAKQSSDVRLLDEDDEQEELMEVSGGKRTSDDALLDRDDDEVLSPVSDYNEVTENLHKRSSDRKCSLATNKSERKVNENPEKRFCDGLSSLEKKLDHGSSSLPYKDDVTHGTVACSEHNESLDTVLRGQSPQVFSYTCKCKHSLWMGRSKIRKSVGSSTKLSGLDLEVEISNRLLKENEKEKLTMKARQAKQECSAERQSSVDVPAPGNGSKPPELSVEYQCDIYCMSTETLQPYILIKLRPVPDCANRFKNFYCPFRAMISRLDVSNLLDS</sequence>
<feature type="domain" description="RRM" evidence="7">
    <location>
        <begin position="45"/>
        <end position="136"/>
    </location>
</feature>
<dbReference type="Gene3D" id="3.30.160.60">
    <property type="entry name" value="Classic Zinc Finger"/>
    <property type="match status" value="1"/>
</dbReference>
<dbReference type="SUPFAM" id="SSF54928">
    <property type="entry name" value="RNA-binding domain, RBD"/>
    <property type="match status" value="1"/>
</dbReference>
<name>A0AAV2H083_LYMST</name>
<keyword evidence="3" id="KW-0862">Zinc</keyword>
<proteinExistence type="predicted"/>
<dbReference type="Proteomes" id="UP001497497">
    <property type="component" value="Unassembled WGS sequence"/>
</dbReference>
<comment type="caution">
    <text evidence="9">The sequence shown here is derived from an EMBL/GenBank/DDBJ whole genome shotgun (WGS) entry which is preliminary data.</text>
</comment>
<dbReference type="SUPFAM" id="SSF81301">
    <property type="entry name" value="Nucleotidyltransferase"/>
    <property type="match status" value="1"/>
</dbReference>
<keyword evidence="1" id="KW-0479">Metal-binding</keyword>
<dbReference type="GO" id="GO:1990817">
    <property type="term" value="F:poly(A) RNA polymerase activity"/>
    <property type="evidence" value="ECO:0007669"/>
    <property type="project" value="TreeGrafter"/>
</dbReference>
<evidence type="ECO:0000259" key="8">
    <source>
        <dbReference type="PROSITE" id="PS50157"/>
    </source>
</evidence>
<evidence type="ECO:0000256" key="2">
    <source>
        <dbReference type="ARBA" id="ARBA00022771"/>
    </source>
</evidence>
<dbReference type="PANTHER" id="PTHR12271:SF127">
    <property type="entry name" value="SPECKLE TARGETED PIP5K1A-REGULATED POLY(A) POLYMERASE"/>
    <property type="match status" value="1"/>
</dbReference>
<dbReference type="EMBL" id="CAXITT010000007">
    <property type="protein sequence ID" value="CAL1526621.1"/>
    <property type="molecule type" value="Genomic_DNA"/>
</dbReference>
<dbReference type="PROSITE" id="PS00028">
    <property type="entry name" value="ZINC_FINGER_C2H2_1"/>
    <property type="match status" value="1"/>
</dbReference>
<evidence type="ECO:0000256" key="1">
    <source>
        <dbReference type="ARBA" id="ARBA00022723"/>
    </source>
</evidence>
<feature type="compositionally biased region" description="Basic and acidic residues" evidence="6">
    <location>
        <begin position="846"/>
        <end position="856"/>
    </location>
</feature>
<dbReference type="SUPFAM" id="SSF81631">
    <property type="entry name" value="PAP/OAS1 substrate-binding domain"/>
    <property type="match status" value="1"/>
</dbReference>
<dbReference type="AlphaFoldDB" id="A0AAV2H083"/>
<feature type="region of interest" description="Disordered" evidence="6">
    <location>
        <begin position="846"/>
        <end position="873"/>
    </location>
</feature>
<keyword evidence="2 4" id="KW-0863">Zinc-finger</keyword>
<dbReference type="PROSITE" id="PS50157">
    <property type="entry name" value="ZINC_FINGER_C2H2_2"/>
    <property type="match status" value="1"/>
</dbReference>
<dbReference type="InterPro" id="IPR043519">
    <property type="entry name" value="NT_sf"/>
</dbReference>
<feature type="domain" description="C2H2-type" evidence="8">
    <location>
        <begin position="6"/>
        <end position="35"/>
    </location>
</feature>
<dbReference type="InterPro" id="IPR035979">
    <property type="entry name" value="RBD_domain_sf"/>
</dbReference>
<evidence type="ECO:0000313" key="9">
    <source>
        <dbReference type="EMBL" id="CAL1526621.1"/>
    </source>
</evidence>
<dbReference type="InterPro" id="IPR036236">
    <property type="entry name" value="Znf_C2H2_sf"/>
</dbReference>
<dbReference type="GO" id="GO:0031123">
    <property type="term" value="P:RNA 3'-end processing"/>
    <property type="evidence" value="ECO:0007669"/>
    <property type="project" value="TreeGrafter"/>
</dbReference>
<feature type="region of interest" description="Disordered" evidence="6">
    <location>
        <begin position="679"/>
        <end position="702"/>
    </location>
</feature>
<keyword evidence="10" id="KW-1185">Reference proteome</keyword>
<gene>
    <name evidence="9" type="ORF">GSLYS_00000798001</name>
</gene>
<evidence type="ECO:0000313" key="10">
    <source>
        <dbReference type="Proteomes" id="UP001497497"/>
    </source>
</evidence>
<keyword evidence="5" id="KW-0694">RNA-binding</keyword>
<dbReference type="InterPro" id="IPR054708">
    <property type="entry name" value="MTPAP-like_central"/>
</dbReference>
<reference evidence="9 10" key="1">
    <citation type="submission" date="2024-04" db="EMBL/GenBank/DDBJ databases">
        <authorList>
            <consortium name="Genoscope - CEA"/>
            <person name="William W."/>
        </authorList>
    </citation>
    <scope>NUCLEOTIDE SEQUENCE [LARGE SCALE GENOMIC DNA]</scope>
</reference>
<dbReference type="Gene3D" id="3.30.70.330">
    <property type="match status" value="1"/>
</dbReference>
<dbReference type="InterPro" id="IPR013087">
    <property type="entry name" value="Znf_C2H2_type"/>
</dbReference>
<dbReference type="GO" id="GO:0003723">
    <property type="term" value="F:RNA binding"/>
    <property type="evidence" value="ECO:0007669"/>
    <property type="project" value="UniProtKB-UniRule"/>
</dbReference>
<dbReference type="Gene3D" id="1.10.1410.10">
    <property type="match status" value="1"/>
</dbReference>
<evidence type="ECO:0000256" key="4">
    <source>
        <dbReference type="PROSITE-ProRule" id="PRU00042"/>
    </source>
</evidence>
<dbReference type="GO" id="GO:0008270">
    <property type="term" value="F:zinc ion binding"/>
    <property type="evidence" value="ECO:0007669"/>
    <property type="project" value="UniProtKB-KW"/>
</dbReference>
<evidence type="ECO:0000259" key="7">
    <source>
        <dbReference type="PROSITE" id="PS50102"/>
    </source>
</evidence>
<dbReference type="SUPFAM" id="SSF57667">
    <property type="entry name" value="beta-beta-alpha zinc fingers"/>
    <property type="match status" value="1"/>
</dbReference>
<organism evidence="9 10">
    <name type="scientific">Lymnaea stagnalis</name>
    <name type="common">Great pond snail</name>
    <name type="synonym">Helix stagnalis</name>
    <dbReference type="NCBI Taxonomy" id="6523"/>
    <lineage>
        <taxon>Eukaryota</taxon>
        <taxon>Metazoa</taxon>
        <taxon>Spiralia</taxon>
        <taxon>Lophotrochozoa</taxon>
        <taxon>Mollusca</taxon>
        <taxon>Gastropoda</taxon>
        <taxon>Heterobranchia</taxon>
        <taxon>Euthyneura</taxon>
        <taxon>Panpulmonata</taxon>
        <taxon>Hygrophila</taxon>
        <taxon>Lymnaeoidea</taxon>
        <taxon>Lymnaeidae</taxon>
        <taxon>Lymnaea</taxon>
    </lineage>
</organism>
<dbReference type="InterPro" id="IPR012677">
    <property type="entry name" value="Nucleotide-bd_a/b_plait_sf"/>
</dbReference>
<dbReference type="Pfam" id="PF12171">
    <property type="entry name" value="zf-C2H2_jaz"/>
    <property type="match status" value="1"/>
</dbReference>
<evidence type="ECO:0000256" key="5">
    <source>
        <dbReference type="PROSITE-ProRule" id="PRU00176"/>
    </source>
</evidence>
<dbReference type="CDD" id="cd05402">
    <property type="entry name" value="NT_PAP_TUTase"/>
    <property type="match status" value="1"/>
</dbReference>
<protein>
    <recommendedName>
        <fullName evidence="11">Speckle targeted PIP5K1A-regulated poly(A) polymerase</fullName>
    </recommendedName>
</protein>
<dbReference type="InterPro" id="IPR022755">
    <property type="entry name" value="Znf_C2H2_jaz"/>
</dbReference>
<dbReference type="InterPro" id="IPR000504">
    <property type="entry name" value="RRM_dom"/>
</dbReference>
<dbReference type="PROSITE" id="PS50102">
    <property type="entry name" value="RRM"/>
    <property type="match status" value="1"/>
</dbReference>
<evidence type="ECO:0000256" key="6">
    <source>
        <dbReference type="SAM" id="MobiDB-lite"/>
    </source>
</evidence>
<evidence type="ECO:0000256" key="3">
    <source>
        <dbReference type="ARBA" id="ARBA00022833"/>
    </source>
</evidence>
<feature type="region of interest" description="Disordered" evidence="6">
    <location>
        <begin position="532"/>
        <end position="559"/>
    </location>
</feature>
<dbReference type="Pfam" id="PF22600">
    <property type="entry name" value="MTPAP-like_central"/>
    <property type="match status" value="1"/>
</dbReference>